<evidence type="ECO:0000256" key="2">
    <source>
        <dbReference type="ARBA" id="ARBA00007534"/>
    </source>
</evidence>
<keyword evidence="7" id="KW-0378">Hydrolase</keyword>
<dbReference type="PANTHER" id="PTHR48250">
    <property type="entry name" value="CUTINASE 2-RELATED"/>
    <property type="match status" value="1"/>
</dbReference>
<dbReference type="Gene3D" id="3.40.50.1820">
    <property type="entry name" value="alpha/beta hydrolase"/>
    <property type="match status" value="1"/>
</dbReference>
<dbReference type="AlphaFoldDB" id="K2RFE7"/>
<dbReference type="EC" id="3.1.1.74" evidence="3"/>
<dbReference type="SUPFAM" id="SSF53474">
    <property type="entry name" value="alpha/beta-Hydrolases"/>
    <property type="match status" value="1"/>
</dbReference>
<evidence type="ECO:0000313" key="12">
    <source>
        <dbReference type="Proteomes" id="UP000007129"/>
    </source>
</evidence>
<dbReference type="EMBL" id="AHHD01000467">
    <property type="protein sequence ID" value="EKG11562.1"/>
    <property type="molecule type" value="Genomic_DNA"/>
</dbReference>
<dbReference type="InterPro" id="IPR011150">
    <property type="entry name" value="Cutinase_monf"/>
</dbReference>
<feature type="disulfide bond" evidence="10">
    <location>
        <begin position="161"/>
        <end position="240"/>
    </location>
</feature>
<dbReference type="PANTHER" id="PTHR48250:SF3">
    <property type="entry name" value="CUTINASE 1-RELATED"/>
    <property type="match status" value="1"/>
</dbReference>
<comment type="caution">
    <text evidence="11">The sequence shown here is derived from an EMBL/GenBank/DDBJ whole genome shotgun (WGS) entry which is preliminary data.</text>
</comment>
<keyword evidence="5" id="KW-0964">Secreted</keyword>
<dbReference type="STRING" id="1126212.K2RFE7"/>
<protein>
    <recommendedName>
        <fullName evidence="3">cutinase</fullName>
        <ecNumber evidence="3">3.1.1.74</ecNumber>
    </recommendedName>
</protein>
<dbReference type="InterPro" id="IPR000675">
    <property type="entry name" value="Cutinase/axe"/>
</dbReference>
<comment type="catalytic activity">
    <reaction evidence="9">
        <text>cutin + H2O = cutin monomers.</text>
        <dbReference type="EC" id="3.1.1.74"/>
    </reaction>
</comment>
<name>K2RFE7_MACPH</name>
<evidence type="ECO:0000256" key="4">
    <source>
        <dbReference type="ARBA" id="ARBA00022487"/>
    </source>
</evidence>
<evidence type="ECO:0000256" key="7">
    <source>
        <dbReference type="ARBA" id="ARBA00022801"/>
    </source>
</evidence>
<dbReference type="InParanoid" id="K2RFE7"/>
<proteinExistence type="inferred from homology"/>
<organism evidence="11 12">
    <name type="scientific">Macrophomina phaseolina (strain MS6)</name>
    <name type="common">Charcoal rot fungus</name>
    <dbReference type="NCBI Taxonomy" id="1126212"/>
    <lineage>
        <taxon>Eukaryota</taxon>
        <taxon>Fungi</taxon>
        <taxon>Dikarya</taxon>
        <taxon>Ascomycota</taxon>
        <taxon>Pezizomycotina</taxon>
        <taxon>Dothideomycetes</taxon>
        <taxon>Dothideomycetes incertae sedis</taxon>
        <taxon>Botryosphaeriales</taxon>
        <taxon>Botryosphaeriaceae</taxon>
        <taxon>Macrophomina</taxon>
    </lineage>
</organism>
<dbReference type="GO" id="GO:0050525">
    <property type="term" value="F:cutinase activity"/>
    <property type="evidence" value="ECO:0007669"/>
    <property type="project" value="UniProtKB-EC"/>
</dbReference>
<dbReference type="PRINTS" id="PR00129">
    <property type="entry name" value="CUTINASE"/>
</dbReference>
<evidence type="ECO:0000313" key="11">
    <source>
        <dbReference type="EMBL" id="EKG11562.1"/>
    </source>
</evidence>
<keyword evidence="4" id="KW-0719">Serine esterase</keyword>
<dbReference type="VEuPathDB" id="FungiDB:MPH_11055"/>
<evidence type="ECO:0000256" key="1">
    <source>
        <dbReference type="ARBA" id="ARBA00004613"/>
    </source>
</evidence>
<reference evidence="11 12" key="1">
    <citation type="journal article" date="2012" name="BMC Genomics">
        <title>Tools to kill: Genome of one of the most destructive plant pathogenic fungi Macrophomina phaseolina.</title>
        <authorList>
            <person name="Islam M.S."/>
            <person name="Haque M.S."/>
            <person name="Islam M.M."/>
            <person name="Emdad E.M."/>
            <person name="Halim A."/>
            <person name="Hossen Q.M.M."/>
            <person name="Hossain M.Z."/>
            <person name="Ahmed B."/>
            <person name="Rahim S."/>
            <person name="Rahman M.S."/>
            <person name="Alam M.M."/>
            <person name="Hou S."/>
            <person name="Wan X."/>
            <person name="Saito J.A."/>
            <person name="Alam M."/>
        </authorList>
    </citation>
    <scope>NUCLEOTIDE SEQUENCE [LARGE SCALE GENOMIC DNA]</scope>
    <source>
        <strain evidence="11 12">MS6</strain>
    </source>
</reference>
<evidence type="ECO:0000256" key="10">
    <source>
        <dbReference type="PIRSR" id="PIRSR611150-2"/>
    </source>
</evidence>
<dbReference type="GO" id="GO:0005576">
    <property type="term" value="C:extracellular region"/>
    <property type="evidence" value="ECO:0007669"/>
    <property type="project" value="UniProtKB-SubCell"/>
</dbReference>
<gene>
    <name evidence="11" type="ORF">MPH_11055</name>
</gene>
<dbReference type="HOGENOM" id="CLU_918523_0_0_1"/>
<keyword evidence="8 10" id="KW-1015">Disulfide bond</keyword>
<dbReference type="SMART" id="SM01110">
    <property type="entry name" value="Cutinase"/>
    <property type="match status" value="1"/>
</dbReference>
<comment type="similarity">
    <text evidence="2">Belongs to the cutinase family.</text>
</comment>
<dbReference type="GO" id="GO:0016052">
    <property type="term" value="P:carbohydrate catabolic process"/>
    <property type="evidence" value="ECO:0007669"/>
    <property type="project" value="TreeGrafter"/>
</dbReference>
<accession>K2RFE7</accession>
<comment type="subcellular location">
    <subcellularLocation>
        <location evidence="1">Secreted</location>
    </subcellularLocation>
</comment>
<dbReference type="InterPro" id="IPR029058">
    <property type="entry name" value="AB_hydrolase_fold"/>
</dbReference>
<dbReference type="Proteomes" id="UP000007129">
    <property type="component" value="Unassembled WGS sequence"/>
</dbReference>
<evidence type="ECO:0000256" key="8">
    <source>
        <dbReference type="ARBA" id="ARBA00023157"/>
    </source>
</evidence>
<keyword evidence="6" id="KW-0732">Signal</keyword>
<dbReference type="Pfam" id="PF01083">
    <property type="entry name" value="Cutinase"/>
    <property type="match status" value="1"/>
</dbReference>
<evidence type="ECO:0000256" key="3">
    <source>
        <dbReference type="ARBA" id="ARBA00013095"/>
    </source>
</evidence>
<evidence type="ECO:0000256" key="6">
    <source>
        <dbReference type="ARBA" id="ARBA00022729"/>
    </source>
</evidence>
<evidence type="ECO:0000256" key="5">
    <source>
        <dbReference type="ARBA" id="ARBA00022525"/>
    </source>
</evidence>
<evidence type="ECO:0000256" key="9">
    <source>
        <dbReference type="ARBA" id="ARBA00034045"/>
    </source>
</evidence>
<sequence length="303" mass="32245">MPRPQYYEDPWRGQSALFSYSFPYNIALCGQRKIPRLFWFLHMQVSPWLPCHLSALNLPNIKPTGSRSFALLSSLSNFTAALEASLLIHSLHLFHFLTANPTQITKMVAVTHQILLTLAATAMALPAEMSLSIEARAPQFSIPGGSLGGSSTSNDVTSGVCKPVTYIFARGTTETGNMGTTVGPALKQKLEQALGAGQVATQGVNYPADFAGALRGSISPKTASGSTNCASLVKQALSKCPDTKIVLAGYSQGAQQVHGCLMNLGSTEAAKVAVSASPRRSVEMSKRVGFLSITSLHHHFALP</sequence>
<dbReference type="OrthoDB" id="2975078at2759"/>